<sequence length="279" mass="31411">MTRQSAFRLTCSSGMFTQLQLKPRFMLSVAFIGWSGWLAEHAVSHARLIQHYRTGFVPIGFVVTYVEPLTFFDSAALTIRTRVATWNPRRFHTFQEINTDVYADDGRHVAMVYLQEVCVRIESDQTLAALPGRVSDELAPMILDSDREGAPVPRLLNRPRREPAAGWEPLGEHRHDFVVYRHACEVADQWYSEHVPDYIGASREAMVLTQLPRRPGLLPGVANRMESITIGLRQPFAFFDSGQVSTRAFRRGDEVIFTHDLLTAAGTSAGDAVEVFTSS</sequence>
<dbReference type="SUPFAM" id="SSF54637">
    <property type="entry name" value="Thioesterase/thiol ester dehydrase-isomerase"/>
    <property type="match status" value="1"/>
</dbReference>
<proteinExistence type="predicted"/>
<dbReference type="Proteomes" id="UP000587527">
    <property type="component" value="Unassembled WGS sequence"/>
</dbReference>
<name>A0A841BIK3_9ACTN</name>
<dbReference type="Gene3D" id="3.10.129.10">
    <property type="entry name" value="Hotdog Thioesterase"/>
    <property type="match status" value="1"/>
</dbReference>
<protein>
    <submittedName>
        <fullName evidence="1">Acyl-CoA thioesterase FadM</fullName>
    </submittedName>
</protein>
<accession>A0A841BIK3</accession>
<gene>
    <name evidence="1" type="ORF">F4553_000110</name>
</gene>
<comment type="caution">
    <text evidence="1">The sequence shown here is derived from an EMBL/GenBank/DDBJ whole genome shotgun (WGS) entry which is preliminary data.</text>
</comment>
<dbReference type="AlphaFoldDB" id="A0A841BIK3"/>
<reference evidence="1 2" key="1">
    <citation type="submission" date="2020-08" db="EMBL/GenBank/DDBJ databases">
        <title>Sequencing the genomes of 1000 actinobacteria strains.</title>
        <authorList>
            <person name="Klenk H.-P."/>
        </authorList>
    </citation>
    <scope>NUCLEOTIDE SEQUENCE [LARGE SCALE GENOMIC DNA]</scope>
    <source>
        <strain evidence="1 2">DSM 45362</strain>
    </source>
</reference>
<dbReference type="EMBL" id="JACHMN010000001">
    <property type="protein sequence ID" value="MBB5866731.1"/>
    <property type="molecule type" value="Genomic_DNA"/>
</dbReference>
<keyword evidence="2" id="KW-1185">Reference proteome</keyword>
<evidence type="ECO:0000313" key="1">
    <source>
        <dbReference type="EMBL" id="MBB5866731.1"/>
    </source>
</evidence>
<dbReference type="InterPro" id="IPR029069">
    <property type="entry name" value="HotDog_dom_sf"/>
</dbReference>
<organism evidence="1 2">
    <name type="scientific">Allocatelliglobosispora scoriae</name>
    <dbReference type="NCBI Taxonomy" id="643052"/>
    <lineage>
        <taxon>Bacteria</taxon>
        <taxon>Bacillati</taxon>
        <taxon>Actinomycetota</taxon>
        <taxon>Actinomycetes</taxon>
        <taxon>Micromonosporales</taxon>
        <taxon>Micromonosporaceae</taxon>
        <taxon>Allocatelliglobosispora</taxon>
    </lineage>
</organism>
<dbReference type="RefSeq" id="WP_184830746.1">
    <property type="nucleotide sequence ID" value="NZ_JACHMN010000001.1"/>
</dbReference>
<evidence type="ECO:0000313" key="2">
    <source>
        <dbReference type="Proteomes" id="UP000587527"/>
    </source>
</evidence>